<dbReference type="OrthoDB" id="6191410at2"/>
<reference evidence="3 4" key="1">
    <citation type="submission" date="2018-09" db="EMBL/GenBank/DDBJ databases">
        <title>Zymobacter palmae IAM14233 (=T109) whole genome analysis.</title>
        <authorList>
            <person name="Yanase H."/>
        </authorList>
    </citation>
    <scope>NUCLEOTIDE SEQUENCE [LARGE SCALE GENOMIC DNA]</scope>
    <source>
        <strain evidence="3 4">IAM14233</strain>
    </source>
</reference>
<feature type="region of interest" description="Disordered" evidence="1">
    <location>
        <begin position="242"/>
        <end position="266"/>
    </location>
</feature>
<gene>
    <name evidence="3" type="ORF">ZBT109_1307</name>
</gene>
<dbReference type="Gene3D" id="3.40.50.150">
    <property type="entry name" value="Vaccinia Virus protein VP39"/>
    <property type="match status" value="1"/>
</dbReference>
<evidence type="ECO:0000259" key="2">
    <source>
        <dbReference type="Pfam" id="PF08241"/>
    </source>
</evidence>
<dbReference type="KEGG" id="zpl:ZBT109_1307"/>
<dbReference type="SUPFAM" id="SSF53335">
    <property type="entry name" value="S-adenosyl-L-methionine-dependent methyltransferases"/>
    <property type="match status" value="1"/>
</dbReference>
<name>A0A348HEL5_9GAMM</name>
<feature type="domain" description="Methyltransferase type 11" evidence="2">
    <location>
        <begin position="78"/>
        <end position="124"/>
    </location>
</feature>
<dbReference type="RefSeq" id="WP_051523994.1">
    <property type="nucleotide sequence ID" value="NZ_AP018933.1"/>
</dbReference>
<dbReference type="GO" id="GO:0008757">
    <property type="term" value="F:S-adenosylmethionine-dependent methyltransferase activity"/>
    <property type="evidence" value="ECO:0007669"/>
    <property type="project" value="InterPro"/>
</dbReference>
<dbReference type="STRING" id="1123510.GCA_000620025_00303"/>
<sequence>MSDTQQSVSALMAYWNTPAGQQVWQRESVMLSRMVAYKGGRLLEMNAAASLATPFAPSHALRWAPSISTQPLWHADYIADGRAQPFDDCHFDTVLIHHLLDCVDQPHHWLSEAARITADTGRLYLIGWNPLQPRWPHCHRRHPAQRRLFIRQIRDWLAFVDLEIEQVHYCAFSAARCRTASWAEHVGTLLDVPLAGSYIVSARRQKQYIVPLAKRLRHRQLLSLGAIPKGVLAPMPSTLTEQHRTDVDCPTTHSTPSRPSGHHEQH</sequence>
<dbReference type="InterPro" id="IPR029063">
    <property type="entry name" value="SAM-dependent_MTases_sf"/>
</dbReference>
<protein>
    <submittedName>
        <fullName evidence="3">SAM-dependent methyltransferases</fullName>
    </submittedName>
</protein>
<dbReference type="Pfam" id="PF08241">
    <property type="entry name" value="Methyltransf_11"/>
    <property type="match status" value="1"/>
</dbReference>
<keyword evidence="3" id="KW-0808">Transferase</keyword>
<evidence type="ECO:0000313" key="3">
    <source>
        <dbReference type="EMBL" id="BBG30067.1"/>
    </source>
</evidence>
<proteinExistence type="predicted"/>
<evidence type="ECO:0000256" key="1">
    <source>
        <dbReference type="SAM" id="MobiDB-lite"/>
    </source>
</evidence>
<accession>A0A348HEL5</accession>
<evidence type="ECO:0000313" key="4">
    <source>
        <dbReference type="Proteomes" id="UP000267342"/>
    </source>
</evidence>
<dbReference type="GO" id="GO:0032259">
    <property type="term" value="P:methylation"/>
    <property type="evidence" value="ECO:0007669"/>
    <property type="project" value="UniProtKB-KW"/>
</dbReference>
<keyword evidence="3" id="KW-0489">Methyltransferase</keyword>
<keyword evidence="4" id="KW-1185">Reference proteome</keyword>
<dbReference type="EMBL" id="AP018933">
    <property type="protein sequence ID" value="BBG30067.1"/>
    <property type="molecule type" value="Genomic_DNA"/>
</dbReference>
<dbReference type="InterPro" id="IPR013216">
    <property type="entry name" value="Methyltransf_11"/>
</dbReference>
<organism evidence="3 4">
    <name type="scientific">Zymobacter palmae</name>
    <dbReference type="NCBI Taxonomy" id="33074"/>
    <lineage>
        <taxon>Bacteria</taxon>
        <taxon>Pseudomonadati</taxon>
        <taxon>Pseudomonadota</taxon>
        <taxon>Gammaproteobacteria</taxon>
        <taxon>Oceanospirillales</taxon>
        <taxon>Halomonadaceae</taxon>
        <taxon>Zymobacter group</taxon>
        <taxon>Zymobacter</taxon>
    </lineage>
</organism>
<dbReference type="AlphaFoldDB" id="A0A348HEL5"/>
<dbReference type="Proteomes" id="UP000267342">
    <property type="component" value="Chromosome"/>
</dbReference>